<keyword evidence="3 9" id="KW-0645">Protease</keyword>
<evidence type="ECO:0000313" key="9">
    <source>
        <dbReference type="EMBL" id="TFU22234.1"/>
    </source>
</evidence>
<dbReference type="SUPFAM" id="SSF50494">
    <property type="entry name" value="Trypsin-like serine proteases"/>
    <property type="match status" value="1"/>
</dbReference>
<dbReference type="RefSeq" id="WP_135012659.1">
    <property type="nucleotide sequence ID" value="NZ_JADGLK010000020.1"/>
</dbReference>
<dbReference type="EMBL" id="SPQC01000020">
    <property type="protein sequence ID" value="TFU22234.1"/>
    <property type="molecule type" value="Genomic_DNA"/>
</dbReference>
<comment type="similarity">
    <text evidence="2">Belongs to the peptidase S1C family.</text>
</comment>
<dbReference type="STRING" id="85336.A7979_03580"/>
<dbReference type="InterPro" id="IPR051201">
    <property type="entry name" value="Chloro_Bact_Ser_Proteases"/>
</dbReference>
<dbReference type="GO" id="GO:0006508">
    <property type="term" value="P:proteolysis"/>
    <property type="evidence" value="ECO:0007669"/>
    <property type="project" value="UniProtKB-KW"/>
</dbReference>
<dbReference type="InterPro" id="IPR001940">
    <property type="entry name" value="Peptidase_S1C"/>
</dbReference>
<dbReference type="InterPro" id="IPR043504">
    <property type="entry name" value="Peptidase_S1_PA_chymotrypsin"/>
</dbReference>
<dbReference type="GO" id="GO:0009403">
    <property type="term" value="P:toxin biosynthetic process"/>
    <property type="evidence" value="ECO:0007669"/>
    <property type="project" value="InterPro"/>
</dbReference>
<dbReference type="OrthoDB" id="9766361at2"/>
<sequence length="390" mass="40368">MTVLDWVIIAIIALYFLAGIRQGLFVTLGTFVGFVLGAAAAIYATPWVINQVNSRWHLLAGLGTVLACLVLGQTLGMTLGSAIRRASDRTPLRGLERLAGGVLNMVLASLVIVTVVLVVRPLGIPAVTALTAESKVVTWMMQVTPASAQEKVTEIRGQIVQATGLPEISQPLYPEQSAPLGTIETAALEEAGWSVVQVVGAAQACNYTSEGSGFVVDGGLVVTNAHVVAGVSTPTLLSRDSQAVTGDVVYYDTERDIAIISAPDLALAPLTVNGAEVASDTEVAFMGYPGGGPFTSRAAIVQGLGYTQTINSQTGETNPSRLVYQLAAQVQQGNSGGPVLTEDGQVMAMVFAKSTQSQTGYAVPASQILEALAQVSAASPEVATGQCVPN</sequence>
<dbReference type="Gene3D" id="2.40.10.10">
    <property type="entry name" value="Trypsin-like serine proteases"/>
    <property type="match status" value="2"/>
</dbReference>
<proteinExistence type="inferred from homology"/>
<name>A0A4Y9F3B2_9MICC</name>
<organism evidence="9 10">
    <name type="scientific">Rothia nasimurium</name>
    <dbReference type="NCBI Taxonomy" id="85336"/>
    <lineage>
        <taxon>Bacteria</taxon>
        <taxon>Bacillati</taxon>
        <taxon>Actinomycetota</taxon>
        <taxon>Actinomycetes</taxon>
        <taxon>Micrococcales</taxon>
        <taxon>Micrococcaceae</taxon>
        <taxon>Rothia</taxon>
    </lineage>
</organism>
<dbReference type="InterPro" id="IPR009003">
    <property type="entry name" value="Peptidase_S1_PA"/>
</dbReference>
<evidence type="ECO:0000256" key="1">
    <source>
        <dbReference type="ARBA" id="ARBA00004141"/>
    </source>
</evidence>
<feature type="transmembrane region" description="Helical" evidence="8">
    <location>
        <begin position="55"/>
        <end position="77"/>
    </location>
</feature>
<dbReference type="PANTHER" id="PTHR43343">
    <property type="entry name" value="PEPTIDASE S12"/>
    <property type="match status" value="1"/>
</dbReference>
<dbReference type="PANTHER" id="PTHR43343:SF3">
    <property type="entry name" value="PROTEASE DO-LIKE 8, CHLOROPLASTIC"/>
    <property type="match status" value="1"/>
</dbReference>
<evidence type="ECO:0000256" key="7">
    <source>
        <dbReference type="ARBA" id="ARBA00023136"/>
    </source>
</evidence>
<evidence type="ECO:0000256" key="3">
    <source>
        <dbReference type="ARBA" id="ARBA00022670"/>
    </source>
</evidence>
<dbReference type="Pfam" id="PF13365">
    <property type="entry name" value="Trypsin_2"/>
    <property type="match status" value="1"/>
</dbReference>
<evidence type="ECO:0000256" key="6">
    <source>
        <dbReference type="ARBA" id="ARBA00022989"/>
    </source>
</evidence>
<dbReference type="InterPro" id="IPR047680">
    <property type="entry name" value="MarP-like"/>
</dbReference>
<dbReference type="Proteomes" id="UP000297951">
    <property type="component" value="Unassembled WGS sequence"/>
</dbReference>
<keyword evidence="5" id="KW-0378">Hydrolase</keyword>
<dbReference type="NCBIfam" id="NF033740">
    <property type="entry name" value="MarP_fam_protase"/>
    <property type="match status" value="1"/>
</dbReference>
<protein>
    <submittedName>
        <fullName evidence="9">MarP family serine protease</fullName>
    </submittedName>
</protein>
<evidence type="ECO:0000256" key="4">
    <source>
        <dbReference type="ARBA" id="ARBA00022692"/>
    </source>
</evidence>
<keyword evidence="4 8" id="KW-0812">Transmembrane</keyword>
<dbReference type="GO" id="GO:0004252">
    <property type="term" value="F:serine-type endopeptidase activity"/>
    <property type="evidence" value="ECO:0007669"/>
    <property type="project" value="InterPro"/>
</dbReference>
<comment type="caution">
    <text evidence="9">The sequence shown here is derived from an EMBL/GenBank/DDBJ whole genome shotgun (WGS) entry which is preliminary data.</text>
</comment>
<dbReference type="Pfam" id="PF02674">
    <property type="entry name" value="Colicin_V"/>
    <property type="match status" value="1"/>
</dbReference>
<evidence type="ECO:0000256" key="5">
    <source>
        <dbReference type="ARBA" id="ARBA00022801"/>
    </source>
</evidence>
<accession>A0A4Y9F3B2</accession>
<dbReference type="GO" id="GO:0016020">
    <property type="term" value="C:membrane"/>
    <property type="evidence" value="ECO:0007669"/>
    <property type="project" value="UniProtKB-SubCell"/>
</dbReference>
<keyword evidence="7 8" id="KW-0472">Membrane</keyword>
<gene>
    <name evidence="9" type="ORF">E4U03_06620</name>
</gene>
<comment type="subcellular location">
    <subcellularLocation>
        <location evidence="1">Membrane</location>
        <topology evidence="1">Multi-pass membrane protein</topology>
    </subcellularLocation>
</comment>
<feature type="transmembrane region" description="Helical" evidence="8">
    <location>
        <begin position="98"/>
        <end position="119"/>
    </location>
</feature>
<reference evidence="9 10" key="1">
    <citation type="submission" date="2019-03" db="EMBL/GenBank/DDBJ databases">
        <title>Diversity of the mouse oral microbiome.</title>
        <authorList>
            <person name="Joseph S."/>
            <person name="Aduse-Opoku J."/>
            <person name="Curtis M."/>
            <person name="Wade W."/>
            <person name="Hashim A."/>
        </authorList>
    </citation>
    <scope>NUCLEOTIDE SEQUENCE [LARGE SCALE GENOMIC DNA]</scope>
    <source>
        <strain evidence="10">irhom_31</strain>
    </source>
</reference>
<keyword evidence="6 8" id="KW-1133">Transmembrane helix</keyword>
<evidence type="ECO:0000256" key="8">
    <source>
        <dbReference type="SAM" id="Phobius"/>
    </source>
</evidence>
<feature type="transmembrane region" description="Helical" evidence="8">
    <location>
        <begin position="6"/>
        <end position="24"/>
    </location>
</feature>
<feature type="transmembrane region" description="Helical" evidence="8">
    <location>
        <begin position="31"/>
        <end position="49"/>
    </location>
</feature>
<dbReference type="AlphaFoldDB" id="A0A4Y9F3B2"/>
<dbReference type="PRINTS" id="PR00834">
    <property type="entry name" value="PROTEASES2C"/>
</dbReference>
<evidence type="ECO:0000313" key="10">
    <source>
        <dbReference type="Proteomes" id="UP000297951"/>
    </source>
</evidence>
<dbReference type="InterPro" id="IPR003825">
    <property type="entry name" value="Colicin-V_CvpA"/>
</dbReference>
<evidence type="ECO:0000256" key="2">
    <source>
        <dbReference type="ARBA" id="ARBA00010541"/>
    </source>
</evidence>